<dbReference type="SUPFAM" id="SSF52218">
    <property type="entry name" value="Flavoproteins"/>
    <property type="match status" value="1"/>
</dbReference>
<dbReference type="InterPro" id="IPR029039">
    <property type="entry name" value="Flavoprotein-like_sf"/>
</dbReference>
<dbReference type="InterPro" id="IPR026816">
    <property type="entry name" value="Flavodoxin_dom"/>
</dbReference>
<reference evidence="2" key="1">
    <citation type="submission" date="2023-02" db="EMBL/GenBank/DDBJ databases">
        <title>Gut commensal Christensenella minuta modulates host metabolism via a new class of secondary bile acids.</title>
        <authorList>
            <person name="Liu C."/>
        </authorList>
    </citation>
    <scope>NUCLEOTIDE SEQUENCE</scope>
    <source>
        <strain evidence="2">CA70</strain>
    </source>
</reference>
<dbReference type="AlphaFoldDB" id="A0AAU8ABP7"/>
<dbReference type="Gene3D" id="3.40.50.360">
    <property type="match status" value="1"/>
</dbReference>
<organism evidence="2">
    <name type="scientific">Christensenella massiliensis</name>
    <dbReference type="NCBI Taxonomy" id="1805714"/>
    <lineage>
        <taxon>Bacteria</taxon>
        <taxon>Bacillati</taxon>
        <taxon>Bacillota</taxon>
        <taxon>Clostridia</taxon>
        <taxon>Christensenellales</taxon>
        <taxon>Christensenellaceae</taxon>
        <taxon>Christensenella</taxon>
    </lineage>
</organism>
<dbReference type="EMBL" id="CP117826">
    <property type="protein sequence ID" value="XCC63171.1"/>
    <property type="molecule type" value="Genomic_DNA"/>
</dbReference>
<evidence type="ECO:0000313" key="2">
    <source>
        <dbReference type="EMBL" id="XCC63171.1"/>
    </source>
</evidence>
<name>A0AAU8ABP7_9FIRM</name>
<proteinExistence type="predicted"/>
<sequence>MVEIRYFSKSGNTKAIAQSIAAAVGAEAHDISTPLSGKADILFLGGAVYAFRIAGKLKKFIKTLSPEAVGKVVVFSTAGNPAGASQLIKKQLRKCGIVPAAEEFHCVGRLAEDEAVQKQAAQFARETIDRLDHDKR</sequence>
<gene>
    <name evidence="2" type="ORF">PUP29_04455</name>
</gene>
<protein>
    <submittedName>
        <fullName evidence="2">Flavodoxin domain-containing protein</fullName>
    </submittedName>
</protein>
<dbReference type="Pfam" id="PF12724">
    <property type="entry name" value="Flavodoxin_5"/>
    <property type="match status" value="1"/>
</dbReference>
<evidence type="ECO:0000259" key="1">
    <source>
        <dbReference type="Pfam" id="PF12724"/>
    </source>
</evidence>
<accession>A0AAU8ABP7</accession>
<feature type="domain" description="Flavodoxin" evidence="1">
    <location>
        <begin position="4"/>
        <end position="94"/>
    </location>
</feature>
<dbReference type="RefSeq" id="WP_079546978.1">
    <property type="nucleotide sequence ID" value="NZ_CP117826.1"/>
</dbReference>